<dbReference type="GO" id="GO:0010041">
    <property type="term" value="P:response to iron(III) ion"/>
    <property type="evidence" value="ECO:0007669"/>
    <property type="project" value="TreeGrafter"/>
</dbReference>
<keyword evidence="4 10" id="KW-0808">Transferase</keyword>
<gene>
    <name evidence="10" type="ORF">XD92_0275</name>
</gene>
<feature type="transmembrane region" description="Helical" evidence="8">
    <location>
        <begin position="309"/>
        <end position="326"/>
    </location>
</feature>
<keyword evidence="7 8" id="KW-0472">Membrane</keyword>
<dbReference type="InterPro" id="IPR038731">
    <property type="entry name" value="RgtA/B/C-like"/>
</dbReference>
<name>A0A101HKF6_9BACT</name>
<evidence type="ECO:0000256" key="2">
    <source>
        <dbReference type="ARBA" id="ARBA00022475"/>
    </source>
</evidence>
<dbReference type="InterPro" id="IPR050297">
    <property type="entry name" value="LipidA_mod_glycosyltrf_83"/>
</dbReference>
<evidence type="ECO:0000256" key="8">
    <source>
        <dbReference type="SAM" id="Phobius"/>
    </source>
</evidence>
<evidence type="ECO:0000313" key="11">
    <source>
        <dbReference type="Proteomes" id="UP000053860"/>
    </source>
</evidence>
<evidence type="ECO:0000256" key="6">
    <source>
        <dbReference type="ARBA" id="ARBA00022989"/>
    </source>
</evidence>
<dbReference type="GO" id="GO:0016763">
    <property type="term" value="F:pentosyltransferase activity"/>
    <property type="evidence" value="ECO:0007669"/>
    <property type="project" value="TreeGrafter"/>
</dbReference>
<feature type="transmembrane region" description="Helical" evidence="8">
    <location>
        <begin position="402"/>
        <end position="420"/>
    </location>
</feature>
<feature type="transmembrane region" description="Helical" evidence="8">
    <location>
        <begin position="250"/>
        <end position="273"/>
    </location>
</feature>
<keyword evidence="2" id="KW-1003">Cell membrane</keyword>
<evidence type="ECO:0000259" key="9">
    <source>
        <dbReference type="Pfam" id="PF13231"/>
    </source>
</evidence>
<keyword evidence="6 8" id="KW-1133">Transmembrane helix</keyword>
<reference evidence="11" key="1">
    <citation type="journal article" date="2015" name="MBio">
        <title>Genome-Resolved Metagenomic Analysis Reveals Roles for Candidate Phyla and Other Microbial Community Members in Biogeochemical Transformations in Oil Reservoirs.</title>
        <authorList>
            <person name="Hu P."/>
            <person name="Tom L."/>
            <person name="Singh A."/>
            <person name="Thomas B.C."/>
            <person name="Baker B.J."/>
            <person name="Piceno Y.M."/>
            <person name="Andersen G.L."/>
            <person name="Banfield J.F."/>
        </authorList>
    </citation>
    <scope>NUCLEOTIDE SEQUENCE [LARGE SCALE GENOMIC DNA]</scope>
</reference>
<dbReference type="PANTHER" id="PTHR33908">
    <property type="entry name" value="MANNOSYLTRANSFERASE YKCB-RELATED"/>
    <property type="match status" value="1"/>
</dbReference>
<dbReference type="GO" id="GO:0005886">
    <property type="term" value="C:plasma membrane"/>
    <property type="evidence" value="ECO:0007669"/>
    <property type="project" value="UniProtKB-SubCell"/>
</dbReference>
<organism evidence="10 11">
    <name type="scientific">Proteiniphilum acetatigenes</name>
    <dbReference type="NCBI Taxonomy" id="294710"/>
    <lineage>
        <taxon>Bacteria</taxon>
        <taxon>Pseudomonadati</taxon>
        <taxon>Bacteroidota</taxon>
        <taxon>Bacteroidia</taxon>
        <taxon>Bacteroidales</taxon>
        <taxon>Dysgonomonadaceae</taxon>
        <taxon>Proteiniphilum</taxon>
    </lineage>
</organism>
<sequence length="515" mass="59973">MNNKRIYLFWFVALLPAMILRDYTPVNELRYLSIVDEALRNGNIFTFTNQGEIYADKPPLHFWLMMIGKLILGEHRIWYYSLLSFVPALVIVTTMTKWIRRENGESETTAPLMLMTTGLFTGAAMIVRMDMLMNMFIVLSLYTFYKMYREEGRKRDGWLFPVYLFLALFSKGPLGLLIPFVSTVTFLIYKKKLSDFTHYWGWKTFLIILTGCIVWFAGVYIEGGNEYLNNLLVHQTVDRGINSFHHKEPFYYYAVSIWYSLAPWSLLAIGLLIAGLYKKRINSTLEQFFATIILSTFVLLSLISSKIEIYSLPLIPFFIYLTVLLFNKFDRQNRWIKIALAIPASIFIFTLPTIIYLGRTDEMRYLSTPLVYAGAGILTTTGLLILYHLYKKKDTYRSIHTLSLGFLLAVFVIGWSMPQLNSQLGLGNLCQKAMELAEKHSIDDYWVYHISRAENMDVYLGKDIIKVDKDDFVKQPLENRLLMLRVKDIKNDPELYNAIATKEQYQIGKYMIVIF</sequence>
<feature type="transmembrane region" description="Helical" evidence="8">
    <location>
        <begin position="200"/>
        <end position="221"/>
    </location>
</feature>
<feature type="transmembrane region" description="Helical" evidence="8">
    <location>
        <begin position="119"/>
        <end position="142"/>
    </location>
</feature>
<protein>
    <submittedName>
        <fullName evidence="10">Dolichyl-phosphate-mannose-protein mannosyltransferase family protein</fullName>
    </submittedName>
</protein>
<dbReference type="PANTHER" id="PTHR33908:SF3">
    <property type="entry name" value="UNDECAPRENYL PHOSPHATE-ALPHA-4-AMINO-4-DEOXY-L-ARABINOSE ARABINOSYL TRANSFERASE"/>
    <property type="match status" value="1"/>
</dbReference>
<keyword evidence="5 8" id="KW-0812">Transmembrane</keyword>
<evidence type="ECO:0000256" key="3">
    <source>
        <dbReference type="ARBA" id="ARBA00022676"/>
    </source>
</evidence>
<feature type="domain" description="Glycosyltransferase RgtA/B/C/D-like" evidence="9">
    <location>
        <begin position="56"/>
        <end position="215"/>
    </location>
</feature>
<keyword evidence="3 10" id="KW-0328">Glycosyltransferase</keyword>
<dbReference type="EMBL" id="LGGN01000028">
    <property type="protein sequence ID" value="KUK78482.1"/>
    <property type="molecule type" value="Genomic_DNA"/>
</dbReference>
<evidence type="ECO:0000256" key="4">
    <source>
        <dbReference type="ARBA" id="ARBA00022679"/>
    </source>
</evidence>
<evidence type="ECO:0000256" key="5">
    <source>
        <dbReference type="ARBA" id="ARBA00022692"/>
    </source>
</evidence>
<proteinExistence type="predicted"/>
<evidence type="ECO:0000256" key="7">
    <source>
        <dbReference type="ARBA" id="ARBA00023136"/>
    </source>
</evidence>
<feature type="transmembrane region" description="Helical" evidence="8">
    <location>
        <begin position="370"/>
        <end position="390"/>
    </location>
</feature>
<comment type="caution">
    <text evidence="10">The sequence shown here is derived from an EMBL/GenBank/DDBJ whole genome shotgun (WGS) entry which is preliminary data.</text>
</comment>
<evidence type="ECO:0000256" key="1">
    <source>
        <dbReference type="ARBA" id="ARBA00004651"/>
    </source>
</evidence>
<dbReference type="GO" id="GO:0009103">
    <property type="term" value="P:lipopolysaccharide biosynthetic process"/>
    <property type="evidence" value="ECO:0007669"/>
    <property type="project" value="UniProtKB-ARBA"/>
</dbReference>
<feature type="transmembrane region" description="Helical" evidence="8">
    <location>
        <begin position="77"/>
        <end position="99"/>
    </location>
</feature>
<feature type="transmembrane region" description="Helical" evidence="8">
    <location>
        <begin position="162"/>
        <end position="188"/>
    </location>
</feature>
<feature type="transmembrane region" description="Helical" evidence="8">
    <location>
        <begin position="338"/>
        <end position="358"/>
    </location>
</feature>
<comment type="subcellular location">
    <subcellularLocation>
        <location evidence="1">Cell membrane</location>
        <topology evidence="1">Multi-pass membrane protein</topology>
    </subcellularLocation>
</comment>
<dbReference type="Proteomes" id="UP000053860">
    <property type="component" value="Unassembled WGS sequence"/>
</dbReference>
<accession>A0A101HKF6</accession>
<evidence type="ECO:0000313" key="10">
    <source>
        <dbReference type="EMBL" id="KUK78482.1"/>
    </source>
</evidence>
<dbReference type="Pfam" id="PF13231">
    <property type="entry name" value="PMT_2"/>
    <property type="match status" value="1"/>
</dbReference>
<feature type="transmembrane region" description="Helical" evidence="8">
    <location>
        <begin position="285"/>
        <end position="303"/>
    </location>
</feature>
<dbReference type="AlphaFoldDB" id="A0A101HKF6"/>